<protein>
    <recommendedName>
        <fullName evidence="1">gamma-glutamylcyclotransferase</fullName>
        <ecNumber evidence="1">4.3.2.9</ecNumber>
    </recommendedName>
</protein>
<feature type="active site" description="Proton acceptor" evidence="3">
    <location>
        <position position="117"/>
    </location>
</feature>
<dbReference type="EC" id="4.3.2.9" evidence="1"/>
<dbReference type="Proteomes" id="UP001278766">
    <property type="component" value="Unassembled WGS sequence"/>
</dbReference>
<proteinExistence type="predicted"/>
<dbReference type="GO" id="GO:0003839">
    <property type="term" value="F:gamma-glutamylcyclotransferase activity"/>
    <property type="evidence" value="ECO:0007669"/>
    <property type="project" value="UniProtKB-EC"/>
</dbReference>
<dbReference type="RefSeq" id="XP_062653655.1">
    <property type="nucleotide sequence ID" value="XM_062801446.1"/>
</dbReference>
<sequence length="272" mass="30717">MALEKRLPLWKLAAHDVDKPLWYLGYGSNMRSASMTGRNVTPLATKVVTVPTHYVTFDVFGIPYTEPCYASIGQFPDGQSGQLHLVHRGEAPLTVPPLCGIAHHLTASDFHRLLITEGSGVVYDVVEVEAYELDDRGRATGAPFPAYTLKAKFPQRPSGIPSARYMKLFLDGAKENNLPAGYITYLENFPRYQKLEGSDRPYGQLVFDWGWRPVLKRIVRLTTWGVDENGNCSALLALLIVRLYQLMWTYHDVIHTRIFGEGDGSKLYWIRQ</sequence>
<evidence type="ECO:0000313" key="5">
    <source>
        <dbReference type="EMBL" id="KAK3290141.1"/>
    </source>
</evidence>
<comment type="caution">
    <text evidence="5">The sequence shown here is derived from an EMBL/GenBank/DDBJ whole genome shotgun (WGS) entry which is preliminary data.</text>
</comment>
<keyword evidence="2" id="KW-0456">Lyase</keyword>
<evidence type="ECO:0000256" key="3">
    <source>
        <dbReference type="PIRSR" id="PIRSR617939-1"/>
    </source>
</evidence>
<reference evidence="5" key="1">
    <citation type="journal article" date="2023" name="Mol. Phylogenet. Evol.">
        <title>Genome-scale phylogeny and comparative genomics of the fungal order Sordariales.</title>
        <authorList>
            <person name="Hensen N."/>
            <person name="Bonometti L."/>
            <person name="Westerberg I."/>
            <person name="Brannstrom I.O."/>
            <person name="Guillou S."/>
            <person name="Cros-Aarteil S."/>
            <person name="Calhoun S."/>
            <person name="Haridas S."/>
            <person name="Kuo A."/>
            <person name="Mondo S."/>
            <person name="Pangilinan J."/>
            <person name="Riley R."/>
            <person name="LaButti K."/>
            <person name="Andreopoulos B."/>
            <person name="Lipzen A."/>
            <person name="Chen C."/>
            <person name="Yan M."/>
            <person name="Daum C."/>
            <person name="Ng V."/>
            <person name="Clum A."/>
            <person name="Steindorff A."/>
            <person name="Ohm R.A."/>
            <person name="Martin F."/>
            <person name="Silar P."/>
            <person name="Natvig D.O."/>
            <person name="Lalanne C."/>
            <person name="Gautier V."/>
            <person name="Ament-Velasquez S.L."/>
            <person name="Kruys A."/>
            <person name="Hutchinson M.I."/>
            <person name="Powell A.J."/>
            <person name="Barry K."/>
            <person name="Miller A.N."/>
            <person name="Grigoriev I.V."/>
            <person name="Debuchy R."/>
            <person name="Gladieux P."/>
            <person name="Hiltunen Thoren M."/>
            <person name="Johannesson H."/>
        </authorList>
    </citation>
    <scope>NUCLEOTIDE SEQUENCE</scope>
    <source>
        <strain evidence="5">CBS 168.71</strain>
    </source>
</reference>
<evidence type="ECO:0000256" key="4">
    <source>
        <dbReference type="PIRSR" id="PIRSR617939-2"/>
    </source>
</evidence>
<dbReference type="PANTHER" id="PTHR12935:SF0">
    <property type="entry name" value="GAMMA-GLUTAMYLCYCLOTRANSFERASE"/>
    <property type="match status" value="1"/>
</dbReference>
<organism evidence="5 6">
    <name type="scientific">Chaetomium fimeti</name>
    <dbReference type="NCBI Taxonomy" id="1854472"/>
    <lineage>
        <taxon>Eukaryota</taxon>
        <taxon>Fungi</taxon>
        <taxon>Dikarya</taxon>
        <taxon>Ascomycota</taxon>
        <taxon>Pezizomycotina</taxon>
        <taxon>Sordariomycetes</taxon>
        <taxon>Sordariomycetidae</taxon>
        <taxon>Sordariales</taxon>
        <taxon>Chaetomiaceae</taxon>
        <taxon>Chaetomium</taxon>
    </lineage>
</organism>
<feature type="binding site" evidence="4">
    <location>
        <begin position="23"/>
        <end position="28"/>
    </location>
    <ligand>
        <name>substrate</name>
    </ligand>
</feature>
<dbReference type="AlphaFoldDB" id="A0AAE0H5A7"/>
<accession>A0AAE0H5A7</accession>
<dbReference type="Gene3D" id="3.10.490.10">
    <property type="entry name" value="Gamma-glutamyl cyclotransferase-like"/>
    <property type="match status" value="1"/>
</dbReference>
<dbReference type="GeneID" id="87838394"/>
<reference evidence="5" key="2">
    <citation type="submission" date="2023-06" db="EMBL/GenBank/DDBJ databases">
        <authorList>
            <consortium name="Lawrence Berkeley National Laboratory"/>
            <person name="Haridas S."/>
            <person name="Hensen N."/>
            <person name="Bonometti L."/>
            <person name="Westerberg I."/>
            <person name="Brannstrom I.O."/>
            <person name="Guillou S."/>
            <person name="Cros-Aarteil S."/>
            <person name="Calhoun S."/>
            <person name="Kuo A."/>
            <person name="Mondo S."/>
            <person name="Pangilinan J."/>
            <person name="Riley R."/>
            <person name="Labutti K."/>
            <person name="Andreopoulos B."/>
            <person name="Lipzen A."/>
            <person name="Chen C."/>
            <person name="Yanf M."/>
            <person name="Daum C."/>
            <person name="Ng V."/>
            <person name="Clum A."/>
            <person name="Steindorff A."/>
            <person name="Ohm R."/>
            <person name="Martin F."/>
            <person name="Silar P."/>
            <person name="Natvig D."/>
            <person name="Lalanne C."/>
            <person name="Gautier V."/>
            <person name="Ament-Velasquez S.L."/>
            <person name="Kruys A."/>
            <person name="Hutchinson M.I."/>
            <person name="Powell A.J."/>
            <person name="Barry K."/>
            <person name="Miller A.N."/>
            <person name="Grigoriev I.V."/>
            <person name="Debuchy R."/>
            <person name="Gladieux P."/>
            <person name="Thoren M.H."/>
            <person name="Johannesson H."/>
        </authorList>
    </citation>
    <scope>NUCLEOTIDE SEQUENCE</scope>
    <source>
        <strain evidence="5">CBS 168.71</strain>
    </source>
</reference>
<evidence type="ECO:0000256" key="2">
    <source>
        <dbReference type="ARBA" id="ARBA00023239"/>
    </source>
</evidence>
<dbReference type="PANTHER" id="PTHR12935">
    <property type="entry name" value="GAMMA-GLUTAMYLCYCLOTRANSFERASE"/>
    <property type="match status" value="1"/>
</dbReference>
<gene>
    <name evidence="5" type="ORF">B0H64DRAFT_350901</name>
</gene>
<keyword evidence="6" id="KW-1185">Reference proteome</keyword>
<feature type="binding site" evidence="4">
    <location>
        <position position="165"/>
    </location>
    <ligand>
        <name>substrate</name>
    </ligand>
</feature>
<dbReference type="InterPro" id="IPR017939">
    <property type="entry name" value="G-Glutamylcylcotransferase"/>
</dbReference>
<name>A0AAE0H5A7_9PEZI</name>
<evidence type="ECO:0000256" key="1">
    <source>
        <dbReference type="ARBA" id="ARBA00012346"/>
    </source>
</evidence>
<dbReference type="EMBL" id="JAUEPN010000015">
    <property type="protein sequence ID" value="KAK3290141.1"/>
    <property type="molecule type" value="Genomic_DNA"/>
</dbReference>
<evidence type="ECO:0000313" key="6">
    <source>
        <dbReference type="Proteomes" id="UP001278766"/>
    </source>
</evidence>